<dbReference type="PROSITE" id="PS51352">
    <property type="entry name" value="THIOREDOXIN_2"/>
    <property type="match status" value="1"/>
</dbReference>
<dbReference type="PROSITE" id="PS00194">
    <property type="entry name" value="THIOREDOXIN_1"/>
    <property type="match status" value="1"/>
</dbReference>
<dbReference type="OrthoDB" id="9790390at2"/>
<dbReference type="PANTHER" id="PTHR45663:SF11">
    <property type="entry name" value="GEO12009P1"/>
    <property type="match status" value="1"/>
</dbReference>
<keyword evidence="1" id="KW-0813">Transport</keyword>
<evidence type="ECO:0000256" key="2">
    <source>
        <dbReference type="ARBA" id="ARBA00022982"/>
    </source>
</evidence>
<dbReference type="KEGG" id="ahel:Q31a_01250"/>
<evidence type="ECO:0000313" key="7">
    <source>
        <dbReference type="Proteomes" id="UP000318017"/>
    </source>
</evidence>
<organism evidence="6 7">
    <name type="scientific">Aureliella helgolandensis</name>
    <dbReference type="NCBI Taxonomy" id="2527968"/>
    <lineage>
        <taxon>Bacteria</taxon>
        <taxon>Pseudomonadati</taxon>
        <taxon>Planctomycetota</taxon>
        <taxon>Planctomycetia</taxon>
        <taxon>Pirellulales</taxon>
        <taxon>Pirellulaceae</taxon>
        <taxon>Aureliella</taxon>
    </lineage>
</organism>
<dbReference type="Pfam" id="PF00085">
    <property type="entry name" value="Thioredoxin"/>
    <property type="match status" value="1"/>
</dbReference>
<name>A0A518FZV4_9BACT</name>
<dbReference type="Gene3D" id="1.25.40.10">
    <property type="entry name" value="Tetratricopeptide repeat domain"/>
    <property type="match status" value="1"/>
</dbReference>
<evidence type="ECO:0000256" key="3">
    <source>
        <dbReference type="ARBA" id="ARBA00023157"/>
    </source>
</evidence>
<dbReference type="Proteomes" id="UP000318017">
    <property type="component" value="Chromosome"/>
</dbReference>
<dbReference type="AlphaFoldDB" id="A0A518FZV4"/>
<dbReference type="InterPro" id="IPR036249">
    <property type="entry name" value="Thioredoxin-like_sf"/>
</dbReference>
<dbReference type="Pfam" id="PF14559">
    <property type="entry name" value="TPR_19"/>
    <property type="match status" value="1"/>
</dbReference>
<evidence type="ECO:0000256" key="4">
    <source>
        <dbReference type="ARBA" id="ARBA00023284"/>
    </source>
</evidence>
<dbReference type="SUPFAM" id="SSF48452">
    <property type="entry name" value="TPR-like"/>
    <property type="match status" value="1"/>
</dbReference>
<evidence type="ECO:0000259" key="5">
    <source>
        <dbReference type="PROSITE" id="PS51352"/>
    </source>
</evidence>
<dbReference type="GO" id="GO:0006950">
    <property type="term" value="P:response to stress"/>
    <property type="evidence" value="ECO:0007669"/>
    <property type="project" value="UniProtKB-ARBA"/>
</dbReference>
<dbReference type="InterPro" id="IPR017937">
    <property type="entry name" value="Thioredoxin_CS"/>
</dbReference>
<gene>
    <name evidence="6" type="primary">trxA_1</name>
    <name evidence="6" type="ORF">Q31a_01250</name>
</gene>
<dbReference type="GO" id="GO:0015035">
    <property type="term" value="F:protein-disulfide reductase activity"/>
    <property type="evidence" value="ECO:0007669"/>
    <property type="project" value="TreeGrafter"/>
</dbReference>
<dbReference type="InterPro" id="IPR013766">
    <property type="entry name" value="Thioredoxin_domain"/>
</dbReference>
<dbReference type="RefSeq" id="WP_145072563.1">
    <property type="nucleotide sequence ID" value="NZ_CP036298.1"/>
</dbReference>
<keyword evidence="4" id="KW-0676">Redox-active center</keyword>
<dbReference type="GO" id="GO:0005829">
    <property type="term" value="C:cytosol"/>
    <property type="evidence" value="ECO:0007669"/>
    <property type="project" value="TreeGrafter"/>
</dbReference>
<dbReference type="CDD" id="cd02956">
    <property type="entry name" value="ybbN"/>
    <property type="match status" value="1"/>
</dbReference>
<dbReference type="GO" id="GO:0045454">
    <property type="term" value="P:cell redox homeostasis"/>
    <property type="evidence" value="ECO:0007669"/>
    <property type="project" value="TreeGrafter"/>
</dbReference>
<keyword evidence="3" id="KW-1015">Disulfide bond</keyword>
<keyword evidence="2" id="KW-0249">Electron transport</keyword>
<reference evidence="6 7" key="1">
    <citation type="submission" date="2019-02" db="EMBL/GenBank/DDBJ databases">
        <title>Deep-cultivation of Planctomycetes and their phenomic and genomic characterization uncovers novel biology.</title>
        <authorList>
            <person name="Wiegand S."/>
            <person name="Jogler M."/>
            <person name="Boedeker C."/>
            <person name="Pinto D."/>
            <person name="Vollmers J."/>
            <person name="Rivas-Marin E."/>
            <person name="Kohn T."/>
            <person name="Peeters S.H."/>
            <person name="Heuer A."/>
            <person name="Rast P."/>
            <person name="Oberbeckmann S."/>
            <person name="Bunk B."/>
            <person name="Jeske O."/>
            <person name="Meyerdierks A."/>
            <person name="Storesund J.E."/>
            <person name="Kallscheuer N."/>
            <person name="Luecker S."/>
            <person name="Lage O.M."/>
            <person name="Pohl T."/>
            <person name="Merkel B.J."/>
            <person name="Hornburger P."/>
            <person name="Mueller R.-W."/>
            <person name="Bruemmer F."/>
            <person name="Labrenz M."/>
            <person name="Spormann A.M."/>
            <person name="Op den Camp H."/>
            <person name="Overmann J."/>
            <person name="Amann R."/>
            <person name="Jetten M.S.M."/>
            <person name="Mascher T."/>
            <person name="Medema M.H."/>
            <person name="Devos D.P."/>
            <person name="Kaster A.-K."/>
            <person name="Ovreas L."/>
            <person name="Rohde M."/>
            <person name="Galperin M.Y."/>
            <person name="Jogler C."/>
        </authorList>
    </citation>
    <scope>NUCLEOTIDE SEQUENCE [LARGE SCALE GENOMIC DNA]</scope>
    <source>
        <strain evidence="6 7">Q31a</strain>
    </source>
</reference>
<keyword evidence="7" id="KW-1185">Reference proteome</keyword>
<proteinExistence type="predicted"/>
<evidence type="ECO:0000256" key="1">
    <source>
        <dbReference type="ARBA" id="ARBA00022448"/>
    </source>
</evidence>
<sequence length="282" mass="31061">MSDETQWVINTTDATFEQDVLLASQQGLVVVDFWAEWCAPCRTLGPILEGLAEDYQGGFLLVKADTETNQAAAGEFSVSGIPAVFAVLDGEVVDSFQGAMPEPQVRQWINSLLRQRELKAAKEMLETSPDEAEVILRSQWLETPDDAAVAAPLAELLLSQGRTDECVEIIEQLEQRGFLEPEMERVKAAVELGSKADVDVEAARAAAAAAPNDFELQFTLAEALAGSEQYEASFEICLDLVSRDRHKTGEKARALMVDVFRVLPEGSELTSDYRRKLSMLLY</sequence>
<dbReference type="Pfam" id="PF14561">
    <property type="entry name" value="TPR_20"/>
    <property type="match status" value="1"/>
</dbReference>
<accession>A0A518FZV4</accession>
<dbReference type="InterPro" id="IPR011990">
    <property type="entry name" value="TPR-like_helical_dom_sf"/>
</dbReference>
<feature type="domain" description="Thioredoxin" evidence="5">
    <location>
        <begin position="1"/>
        <end position="114"/>
    </location>
</feature>
<evidence type="ECO:0000313" key="6">
    <source>
        <dbReference type="EMBL" id="QDV21846.1"/>
    </source>
</evidence>
<dbReference type="SUPFAM" id="SSF52833">
    <property type="entry name" value="Thioredoxin-like"/>
    <property type="match status" value="1"/>
</dbReference>
<dbReference type="Gene3D" id="3.40.30.10">
    <property type="entry name" value="Glutaredoxin"/>
    <property type="match status" value="1"/>
</dbReference>
<protein>
    <submittedName>
        <fullName evidence="6">Thioredoxin-1</fullName>
    </submittedName>
</protein>
<dbReference type="PANTHER" id="PTHR45663">
    <property type="entry name" value="GEO12009P1"/>
    <property type="match status" value="1"/>
</dbReference>
<dbReference type="EMBL" id="CP036298">
    <property type="protein sequence ID" value="QDV21846.1"/>
    <property type="molecule type" value="Genomic_DNA"/>
</dbReference>